<comment type="caution">
    <text evidence="1">The sequence shown here is derived from an EMBL/GenBank/DDBJ whole genome shotgun (WGS) entry which is preliminary data.</text>
</comment>
<evidence type="ECO:0008006" key="2">
    <source>
        <dbReference type="Google" id="ProtNLM"/>
    </source>
</evidence>
<dbReference type="AlphaFoldDB" id="X1GYN5"/>
<proteinExistence type="predicted"/>
<accession>X1GYN5</accession>
<name>X1GYN5_9ZZZZ</name>
<protein>
    <recommendedName>
        <fullName evidence="2">MalT-like TPR region domain-containing protein</fullName>
    </recommendedName>
</protein>
<feature type="non-terminal residue" evidence="1">
    <location>
        <position position="103"/>
    </location>
</feature>
<dbReference type="InterPro" id="IPR011990">
    <property type="entry name" value="TPR-like_helical_dom_sf"/>
</dbReference>
<dbReference type="EMBL" id="BARU01034347">
    <property type="protein sequence ID" value="GAH63011.1"/>
    <property type="molecule type" value="Genomic_DNA"/>
</dbReference>
<organism evidence="1">
    <name type="scientific">marine sediment metagenome</name>
    <dbReference type="NCBI Taxonomy" id="412755"/>
    <lineage>
        <taxon>unclassified sequences</taxon>
        <taxon>metagenomes</taxon>
        <taxon>ecological metagenomes</taxon>
    </lineage>
</organism>
<evidence type="ECO:0000313" key="1">
    <source>
        <dbReference type="EMBL" id="GAH63011.1"/>
    </source>
</evidence>
<dbReference type="Gene3D" id="1.25.40.10">
    <property type="entry name" value="Tetratricopeptide repeat domain"/>
    <property type="match status" value="1"/>
</dbReference>
<gene>
    <name evidence="1" type="ORF">S03H2_53926</name>
</gene>
<reference evidence="1" key="1">
    <citation type="journal article" date="2014" name="Front. Microbiol.">
        <title>High frequency of phylogenetically diverse reductive dehalogenase-homologous genes in deep subseafloor sedimentary metagenomes.</title>
        <authorList>
            <person name="Kawai M."/>
            <person name="Futagami T."/>
            <person name="Toyoda A."/>
            <person name="Takaki Y."/>
            <person name="Nishi S."/>
            <person name="Hori S."/>
            <person name="Arai W."/>
            <person name="Tsubouchi T."/>
            <person name="Morono Y."/>
            <person name="Uchiyama I."/>
            <person name="Ito T."/>
            <person name="Fujiyama A."/>
            <person name="Inagaki F."/>
            <person name="Takami H."/>
        </authorList>
    </citation>
    <scope>NUCLEOTIDE SEQUENCE</scope>
    <source>
        <strain evidence="1">Expedition CK06-06</strain>
    </source>
</reference>
<sequence>MNEKDLNGKGRQILKRIKEFFSPRSSLIKRKDSRSLEFEILIKAENLLNKGKYDDTLSILDNLEEDTLTASDQLTFHLVKSSLLNRLGNYAECYKYAEQAYQE</sequence>